<feature type="non-terminal residue" evidence="20">
    <location>
        <position position="1"/>
    </location>
</feature>
<organism evidence="20 21">
    <name type="scientific">Penicillium cf. viridicatum</name>
    <dbReference type="NCBI Taxonomy" id="2972119"/>
    <lineage>
        <taxon>Eukaryota</taxon>
        <taxon>Fungi</taxon>
        <taxon>Dikarya</taxon>
        <taxon>Ascomycota</taxon>
        <taxon>Pezizomycotina</taxon>
        <taxon>Eurotiomycetes</taxon>
        <taxon>Eurotiomycetidae</taxon>
        <taxon>Eurotiales</taxon>
        <taxon>Aspergillaceae</taxon>
        <taxon>Penicillium</taxon>
    </lineage>
</organism>
<dbReference type="Pfam" id="PF00970">
    <property type="entry name" value="FAD_binding_6"/>
    <property type="match status" value="1"/>
</dbReference>
<proteinExistence type="inferred from homology"/>
<dbReference type="InterPro" id="IPR001433">
    <property type="entry name" value="OxRdtase_FAD/NAD-bd"/>
</dbReference>
<dbReference type="AlphaFoldDB" id="A0A9W9M2L5"/>
<evidence type="ECO:0000256" key="14">
    <source>
        <dbReference type="ARBA" id="ARBA00037464"/>
    </source>
</evidence>
<keyword evidence="8 18" id="KW-0274">FAD</keyword>
<evidence type="ECO:0000256" key="3">
    <source>
        <dbReference type="ARBA" id="ARBA00006105"/>
    </source>
</evidence>
<evidence type="ECO:0000256" key="2">
    <source>
        <dbReference type="ARBA" id="ARBA00004572"/>
    </source>
</evidence>
<dbReference type="PRINTS" id="PR00406">
    <property type="entry name" value="CYTB5RDTASE"/>
</dbReference>
<evidence type="ECO:0000259" key="19">
    <source>
        <dbReference type="PROSITE" id="PS51384"/>
    </source>
</evidence>
<dbReference type="InterPro" id="IPR017927">
    <property type="entry name" value="FAD-bd_FR_type"/>
</dbReference>
<evidence type="ECO:0000313" key="20">
    <source>
        <dbReference type="EMBL" id="KAJ5186850.1"/>
    </source>
</evidence>
<evidence type="ECO:0000256" key="10">
    <source>
        <dbReference type="ARBA" id="ARBA00023002"/>
    </source>
</evidence>
<feature type="binding site" evidence="18">
    <location>
        <position position="133"/>
    </location>
    <ligand>
        <name>FAD</name>
        <dbReference type="ChEBI" id="CHEBI:57692"/>
    </ligand>
</feature>
<dbReference type="FunFam" id="2.40.30.10:FF:000032">
    <property type="entry name" value="NADH-cytochrome b5 reductase"/>
    <property type="match status" value="1"/>
</dbReference>
<keyword evidence="6" id="KW-0812">Transmembrane</keyword>
<dbReference type="Proteomes" id="UP001150942">
    <property type="component" value="Unassembled WGS sequence"/>
</dbReference>
<comment type="catalytic activity">
    <reaction evidence="17">
        <text>2 Fe(III)-[cytochrome b5] + NADH = 2 Fe(II)-[cytochrome b5] + NAD(+) + H(+)</text>
        <dbReference type="Rhea" id="RHEA:46680"/>
        <dbReference type="Rhea" id="RHEA-COMP:10438"/>
        <dbReference type="Rhea" id="RHEA-COMP:10439"/>
        <dbReference type="ChEBI" id="CHEBI:15378"/>
        <dbReference type="ChEBI" id="CHEBI:29033"/>
        <dbReference type="ChEBI" id="CHEBI:29034"/>
        <dbReference type="ChEBI" id="CHEBI:57540"/>
        <dbReference type="ChEBI" id="CHEBI:57945"/>
        <dbReference type="EC" id="1.6.2.2"/>
    </reaction>
</comment>
<dbReference type="InterPro" id="IPR008333">
    <property type="entry name" value="Cbr1-like_FAD-bd_dom"/>
</dbReference>
<name>A0A9W9M2L5_9EURO</name>
<evidence type="ECO:0000256" key="9">
    <source>
        <dbReference type="ARBA" id="ARBA00022989"/>
    </source>
</evidence>
<comment type="cofactor">
    <cofactor evidence="1 18">
        <name>FAD</name>
        <dbReference type="ChEBI" id="CHEBI:57692"/>
    </cofactor>
</comment>
<dbReference type="EC" id="1.6.2.2" evidence="4"/>
<protein>
    <recommendedName>
        <fullName evidence="15">NADH-cytochrome b5 reductase 2</fullName>
        <ecNumber evidence="4">1.6.2.2</ecNumber>
    </recommendedName>
    <alternativeName>
        <fullName evidence="16">Mitochondrial cytochrome b reductase</fullName>
    </alternativeName>
</protein>
<keyword evidence="12" id="KW-0496">Mitochondrion</keyword>
<dbReference type="InterPro" id="IPR001709">
    <property type="entry name" value="Flavoprot_Pyr_Nucl_cyt_Rdtase"/>
</dbReference>
<keyword evidence="21" id="KW-1185">Reference proteome</keyword>
<keyword evidence="5 18" id="KW-0285">Flavoprotein</keyword>
<dbReference type="InterPro" id="IPR001834">
    <property type="entry name" value="CBR-like"/>
</dbReference>
<reference evidence="20" key="2">
    <citation type="journal article" date="2023" name="IMA Fungus">
        <title>Comparative genomic study of the Penicillium genus elucidates a diverse pangenome and 15 lateral gene transfer events.</title>
        <authorList>
            <person name="Petersen C."/>
            <person name="Sorensen T."/>
            <person name="Nielsen M.R."/>
            <person name="Sondergaard T.E."/>
            <person name="Sorensen J.L."/>
            <person name="Fitzpatrick D.A."/>
            <person name="Frisvad J.C."/>
            <person name="Nielsen K.L."/>
        </authorList>
    </citation>
    <scope>NUCLEOTIDE SEQUENCE</scope>
    <source>
        <strain evidence="20">IBT 20477</strain>
    </source>
</reference>
<dbReference type="InterPro" id="IPR039261">
    <property type="entry name" value="FNR_nucleotide-bd"/>
</dbReference>
<feature type="binding site" evidence="18">
    <location>
        <position position="110"/>
    </location>
    <ligand>
        <name>FAD</name>
        <dbReference type="ChEBI" id="CHEBI:57692"/>
    </ligand>
</feature>
<evidence type="ECO:0000256" key="16">
    <source>
        <dbReference type="ARBA" id="ARBA00041256"/>
    </source>
</evidence>
<feature type="binding site" evidence="18">
    <location>
        <position position="135"/>
    </location>
    <ligand>
        <name>FAD</name>
        <dbReference type="ChEBI" id="CHEBI:57692"/>
    </ligand>
</feature>
<dbReference type="EMBL" id="JAPQKQ010000007">
    <property type="protein sequence ID" value="KAJ5186850.1"/>
    <property type="molecule type" value="Genomic_DNA"/>
</dbReference>
<evidence type="ECO:0000256" key="18">
    <source>
        <dbReference type="PIRSR" id="PIRSR601834-1"/>
    </source>
</evidence>
<dbReference type="FunFam" id="3.40.50.80:FF:000009">
    <property type="entry name" value="NADH-cytochrome b5 reductase"/>
    <property type="match status" value="1"/>
</dbReference>
<feature type="binding site" evidence="18">
    <location>
        <position position="127"/>
    </location>
    <ligand>
        <name>FAD</name>
        <dbReference type="ChEBI" id="CHEBI:57692"/>
    </ligand>
</feature>
<feature type="binding site" evidence="18">
    <location>
        <position position="108"/>
    </location>
    <ligand>
        <name>FAD</name>
        <dbReference type="ChEBI" id="CHEBI:57692"/>
    </ligand>
</feature>
<sequence>FVFTMFRTRLPQSITAKSATAVTLLGVGAYCVQSRLISTANPESNEPPKVFSEFGFTTLRLQSTQDVNHNTKRLVFEFPDQNATSGLTLTSALLTISRPEGRWFPVLRPYTPISDLNQQGQIELMVKKYPNGKASSHIHSLTPGDTLTFAVALKGHAWTPNQSPQIYLIAGGAGITPIYQLAQGILNNPTDKTKINLVFGVNTEKDLLLREELESFRTRFPGRFDYVYAVSHPEGQSDGFRKGYVTEELLRDVVKADGDAKVFVCGPPAMEDSLVGSRFKTGILARLGFANGQIVKF</sequence>
<evidence type="ECO:0000256" key="12">
    <source>
        <dbReference type="ARBA" id="ARBA00023128"/>
    </source>
</evidence>
<dbReference type="GO" id="GO:0005741">
    <property type="term" value="C:mitochondrial outer membrane"/>
    <property type="evidence" value="ECO:0007669"/>
    <property type="project" value="UniProtKB-SubCell"/>
</dbReference>
<dbReference type="PANTHER" id="PTHR19370:SF101">
    <property type="entry name" value="NADH-CYTOCHROME B5 REDUCTASE"/>
    <property type="match status" value="1"/>
</dbReference>
<feature type="binding site" evidence="18">
    <location>
        <position position="176"/>
    </location>
    <ligand>
        <name>FAD</name>
        <dbReference type="ChEBI" id="CHEBI:57692"/>
    </ligand>
</feature>
<keyword evidence="10" id="KW-0560">Oxidoreductase</keyword>
<dbReference type="OrthoDB" id="432685at2759"/>
<evidence type="ECO:0000256" key="7">
    <source>
        <dbReference type="ARBA" id="ARBA00022787"/>
    </source>
</evidence>
<dbReference type="Pfam" id="PF00175">
    <property type="entry name" value="NAD_binding_1"/>
    <property type="match status" value="1"/>
</dbReference>
<dbReference type="PANTHER" id="PTHR19370">
    <property type="entry name" value="NADH-CYTOCHROME B5 REDUCTASE"/>
    <property type="match status" value="1"/>
</dbReference>
<gene>
    <name evidence="20" type="ORF">N7449_009844</name>
</gene>
<dbReference type="PRINTS" id="PR00371">
    <property type="entry name" value="FPNCR"/>
</dbReference>
<dbReference type="CDD" id="cd06183">
    <property type="entry name" value="cyt_b5_reduct_like"/>
    <property type="match status" value="1"/>
</dbReference>
<dbReference type="InterPro" id="IPR017938">
    <property type="entry name" value="Riboflavin_synthase-like_b-brl"/>
</dbReference>
<comment type="caution">
    <text evidence="20">The sequence shown here is derived from an EMBL/GenBank/DDBJ whole genome shotgun (WGS) entry which is preliminary data.</text>
</comment>
<dbReference type="SUPFAM" id="SSF52343">
    <property type="entry name" value="Ferredoxin reductase-like, C-terminal NADP-linked domain"/>
    <property type="match status" value="1"/>
</dbReference>
<feature type="domain" description="FAD-binding FR-type" evidence="19">
    <location>
        <begin position="54"/>
        <end position="160"/>
    </location>
</feature>
<evidence type="ECO:0000256" key="6">
    <source>
        <dbReference type="ARBA" id="ARBA00022692"/>
    </source>
</evidence>
<evidence type="ECO:0000256" key="1">
    <source>
        <dbReference type="ARBA" id="ARBA00001974"/>
    </source>
</evidence>
<evidence type="ECO:0000256" key="4">
    <source>
        <dbReference type="ARBA" id="ARBA00012011"/>
    </source>
</evidence>
<evidence type="ECO:0000313" key="21">
    <source>
        <dbReference type="Proteomes" id="UP001150942"/>
    </source>
</evidence>
<dbReference type="GO" id="GO:0006696">
    <property type="term" value="P:ergosterol biosynthetic process"/>
    <property type="evidence" value="ECO:0007669"/>
    <property type="project" value="TreeGrafter"/>
</dbReference>
<keyword evidence="9" id="KW-1133">Transmembrane helix</keyword>
<comment type="subcellular location">
    <subcellularLocation>
        <location evidence="2">Mitochondrion outer membrane</location>
        <topology evidence="2">Single-pass membrane protein</topology>
    </subcellularLocation>
</comment>
<reference evidence="20" key="1">
    <citation type="submission" date="2022-11" db="EMBL/GenBank/DDBJ databases">
        <authorList>
            <person name="Petersen C."/>
        </authorList>
    </citation>
    <scope>NUCLEOTIDE SEQUENCE</scope>
    <source>
        <strain evidence="20">IBT 20477</strain>
    </source>
</reference>
<feature type="binding site" evidence="18">
    <location>
        <position position="109"/>
    </location>
    <ligand>
        <name>FAD</name>
        <dbReference type="ChEBI" id="CHEBI:57692"/>
    </ligand>
</feature>
<evidence type="ECO:0000256" key="17">
    <source>
        <dbReference type="ARBA" id="ARBA00047682"/>
    </source>
</evidence>
<dbReference type="SUPFAM" id="SSF63380">
    <property type="entry name" value="Riboflavin synthase domain-like"/>
    <property type="match status" value="1"/>
</dbReference>
<evidence type="ECO:0000256" key="8">
    <source>
        <dbReference type="ARBA" id="ARBA00022827"/>
    </source>
</evidence>
<dbReference type="Gene3D" id="3.40.50.80">
    <property type="entry name" value="Nucleotide-binding domain of ferredoxin-NADP reductase (FNR) module"/>
    <property type="match status" value="1"/>
</dbReference>
<dbReference type="Gene3D" id="2.40.30.10">
    <property type="entry name" value="Translation factors"/>
    <property type="match status" value="1"/>
</dbReference>
<accession>A0A9W9M2L5</accession>
<evidence type="ECO:0000256" key="5">
    <source>
        <dbReference type="ARBA" id="ARBA00022630"/>
    </source>
</evidence>
<keyword evidence="11" id="KW-0520">NAD</keyword>
<dbReference type="GO" id="GO:0090524">
    <property type="term" value="F:cytochrome-b5 reductase activity, acting on NADH"/>
    <property type="evidence" value="ECO:0007669"/>
    <property type="project" value="UniProtKB-EC"/>
</dbReference>
<keyword evidence="7" id="KW-1000">Mitochondrion outer membrane</keyword>
<evidence type="ECO:0000256" key="15">
    <source>
        <dbReference type="ARBA" id="ARBA00039435"/>
    </source>
</evidence>
<evidence type="ECO:0000256" key="13">
    <source>
        <dbReference type="ARBA" id="ARBA00023136"/>
    </source>
</evidence>
<evidence type="ECO:0000256" key="11">
    <source>
        <dbReference type="ARBA" id="ARBA00023027"/>
    </source>
</evidence>
<comment type="function">
    <text evidence="14">May mediate the reduction of outer membrane cytochrome b5.</text>
</comment>
<keyword evidence="13" id="KW-0472">Membrane</keyword>
<dbReference type="PROSITE" id="PS51384">
    <property type="entry name" value="FAD_FR"/>
    <property type="match status" value="1"/>
</dbReference>
<comment type="similarity">
    <text evidence="3">Belongs to the flavoprotein pyridine nucleotide cytochrome reductase family.</text>
</comment>